<evidence type="ECO:0000256" key="2">
    <source>
        <dbReference type="SAM" id="MobiDB-lite"/>
    </source>
</evidence>
<gene>
    <name evidence="3" type="ORF">BCR33DRAFT_769488</name>
</gene>
<evidence type="ECO:0000256" key="1">
    <source>
        <dbReference type="ARBA" id="ARBA00023054"/>
    </source>
</evidence>
<comment type="caution">
    <text evidence="3">The sequence shown here is derived from an EMBL/GenBank/DDBJ whole genome shotgun (WGS) entry which is preliminary data.</text>
</comment>
<feature type="region of interest" description="Disordered" evidence="2">
    <location>
        <begin position="1"/>
        <end position="22"/>
    </location>
</feature>
<dbReference type="AlphaFoldDB" id="A0A1Y2BT60"/>
<organism evidence="3 4">
    <name type="scientific">Rhizoclosmatium globosum</name>
    <dbReference type="NCBI Taxonomy" id="329046"/>
    <lineage>
        <taxon>Eukaryota</taxon>
        <taxon>Fungi</taxon>
        <taxon>Fungi incertae sedis</taxon>
        <taxon>Chytridiomycota</taxon>
        <taxon>Chytridiomycota incertae sedis</taxon>
        <taxon>Chytridiomycetes</taxon>
        <taxon>Chytridiales</taxon>
        <taxon>Chytriomycetaceae</taxon>
        <taxon>Rhizoclosmatium</taxon>
    </lineage>
</organism>
<proteinExistence type="predicted"/>
<feature type="compositionally biased region" description="Low complexity" evidence="2">
    <location>
        <begin position="1"/>
        <end position="12"/>
    </location>
</feature>
<reference evidence="3 4" key="1">
    <citation type="submission" date="2016-07" db="EMBL/GenBank/DDBJ databases">
        <title>Pervasive Adenine N6-methylation of Active Genes in Fungi.</title>
        <authorList>
            <consortium name="DOE Joint Genome Institute"/>
            <person name="Mondo S.J."/>
            <person name="Dannebaum R.O."/>
            <person name="Kuo R.C."/>
            <person name="Labutti K."/>
            <person name="Haridas S."/>
            <person name="Kuo A."/>
            <person name="Salamov A."/>
            <person name="Ahrendt S.R."/>
            <person name="Lipzen A."/>
            <person name="Sullivan W."/>
            <person name="Andreopoulos W.B."/>
            <person name="Clum A."/>
            <person name="Lindquist E."/>
            <person name="Daum C."/>
            <person name="Ramamoorthy G.K."/>
            <person name="Gryganskyi A."/>
            <person name="Culley D."/>
            <person name="Magnuson J.K."/>
            <person name="James T.Y."/>
            <person name="O'Malley M.A."/>
            <person name="Stajich J.E."/>
            <person name="Spatafora J.W."/>
            <person name="Visel A."/>
            <person name="Grigoriev I.V."/>
        </authorList>
    </citation>
    <scope>NUCLEOTIDE SEQUENCE [LARGE SCALE GENOMIC DNA]</scope>
    <source>
        <strain evidence="3 4">JEL800</strain>
    </source>
</reference>
<dbReference type="PANTHER" id="PTHR18870">
    <property type="entry name" value="PROTEIN TAG-278-RELATED"/>
    <property type="match status" value="1"/>
</dbReference>
<keyword evidence="4" id="KW-1185">Reference proteome</keyword>
<protein>
    <submittedName>
        <fullName evidence="3">Uncharacterized protein</fullName>
    </submittedName>
</protein>
<sequence>MSQAATRAATKTGGKGEVPSEKGVFAPPEVVFKMSKKIAQLTKVIYYLNTKNEDHNVEIQSLIDAYEDELTEVLLI</sequence>
<evidence type="ECO:0000313" key="3">
    <source>
        <dbReference type="EMBL" id="ORY37894.1"/>
    </source>
</evidence>
<accession>A0A1Y2BT60</accession>
<name>A0A1Y2BT60_9FUNG</name>
<dbReference type="Proteomes" id="UP000193642">
    <property type="component" value="Unassembled WGS sequence"/>
</dbReference>
<dbReference type="EMBL" id="MCGO01000047">
    <property type="protein sequence ID" value="ORY37894.1"/>
    <property type="molecule type" value="Genomic_DNA"/>
</dbReference>
<dbReference type="PANTHER" id="PTHR18870:SF9">
    <property type="entry name" value="PROTEIN TAG-278-RELATED"/>
    <property type="match status" value="1"/>
</dbReference>
<evidence type="ECO:0000313" key="4">
    <source>
        <dbReference type="Proteomes" id="UP000193642"/>
    </source>
</evidence>
<keyword evidence="1" id="KW-0175">Coiled coil</keyword>
<dbReference type="OrthoDB" id="75801at2759"/>